<dbReference type="InterPro" id="IPR027417">
    <property type="entry name" value="P-loop_NTPase"/>
</dbReference>
<dbReference type="SUPFAM" id="SSF52540">
    <property type="entry name" value="P-loop containing nucleoside triphosphate hydrolases"/>
    <property type="match status" value="2"/>
</dbReference>
<protein>
    <submittedName>
        <fullName evidence="1">AAA family ATPase</fullName>
    </submittedName>
</protein>
<accession>A0ABW5FNL9</accession>
<dbReference type="RefSeq" id="WP_378261082.1">
    <property type="nucleotide sequence ID" value="NZ_JBHUKR010000004.1"/>
</dbReference>
<evidence type="ECO:0000313" key="2">
    <source>
        <dbReference type="Proteomes" id="UP001597417"/>
    </source>
</evidence>
<dbReference type="Pfam" id="PF13238">
    <property type="entry name" value="AAA_18"/>
    <property type="match status" value="1"/>
</dbReference>
<gene>
    <name evidence="1" type="ORF">ACFSXZ_03340</name>
</gene>
<dbReference type="Proteomes" id="UP001597417">
    <property type="component" value="Unassembled WGS sequence"/>
</dbReference>
<proteinExistence type="predicted"/>
<sequence>MVIDSTAGPNCGETALVIPVLWLCGPPGVGKTSVAWRIRARLRQGRVAAAYVDIDQLGMCYPERDSDRGRHRLKVRNLASVVANVAARGATCVVVSGVVDPVHRVAVPGAVVTLCRLRADRDELVRRFRTRSGPEESVAGVVADADEMDASTVADVCVDTTGQAVPEVVSAVMAAVDGWYTVTGAVSPVPVLAPADGPVLWVSGVPGVGTSMVGYTIFRRTLDAGRAVGYLDLRQIGFGASDGVDHHLRAANVAAVWRAYRDAGAEGLVIVGEISAHEAEVPYVRALPAATLTVCRLHADRADLVRRILPRGERGSWSQPGDPLLGLSAERLRQAVNRAVTDSEALERAKIGVRVDSSGRDVAETADAVLAMGAWPLLSGGSGR</sequence>
<comment type="caution">
    <text evidence="1">The sequence shown here is derived from an EMBL/GenBank/DDBJ whole genome shotgun (WGS) entry which is preliminary data.</text>
</comment>
<name>A0ABW5FNL9_9PSEU</name>
<reference evidence="2" key="1">
    <citation type="journal article" date="2019" name="Int. J. Syst. Evol. Microbiol.">
        <title>The Global Catalogue of Microorganisms (GCM) 10K type strain sequencing project: providing services to taxonomists for standard genome sequencing and annotation.</title>
        <authorList>
            <consortium name="The Broad Institute Genomics Platform"/>
            <consortium name="The Broad Institute Genome Sequencing Center for Infectious Disease"/>
            <person name="Wu L."/>
            <person name="Ma J."/>
        </authorList>
    </citation>
    <scope>NUCLEOTIDE SEQUENCE [LARGE SCALE GENOMIC DNA]</scope>
    <source>
        <strain evidence="2">CGMCC 4.7645</strain>
    </source>
</reference>
<evidence type="ECO:0000313" key="1">
    <source>
        <dbReference type="EMBL" id="MFD2415357.1"/>
    </source>
</evidence>
<dbReference type="EMBL" id="JBHUKR010000004">
    <property type="protein sequence ID" value="MFD2415357.1"/>
    <property type="molecule type" value="Genomic_DNA"/>
</dbReference>
<dbReference type="Gene3D" id="3.40.50.300">
    <property type="entry name" value="P-loop containing nucleotide triphosphate hydrolases"/>
    <property type="match status" value="2"/>
</dbReference>
<organism evidence="1 2">
    <name type="scientific">Amycolatopsis pigmentata</name>
    <dbReference type="NCBI Taxonomy" id="450801"/>
    <lineage>
        <taxon>Bacteria</taxon>
        <taxon>Bacillati</taxon>
        <taxon>Actinomycetota</taxon>
        <taxon>Actinomycetes</taxon>
        <taxon>Pseudonocardiales</taxon>
        <taxon>Pseudonocardiaceae</taxon>
        <taxon>Amycolatopsis</taxon>
    </lineage>
</organism>
<keyword evidence="2" id="KW-1185">Reference proteome</keyword>